<evidence type="ECO:0000256" key="1">
    <source>
        <dbReference type="SAM" id="MobiDB-lite"/>
    </source>
</evidence>
<keyword evidence="3" id="KW-1185">Reference proteome</keyword>
<dbReference type="AlphaFoldDB" id="A0ABD3R0B2"/>
<proteinExistence type="predicted"/>
<comment type="caution">
    <text evidence="2">The sequence shown here is derived from an EMBL/GenBank/DDBJ whole genome shotgun (WGS) entry which is preliminary data.</text>
</comment>
<name>A0ABD3R0B2_9STRA</name>
<feature type="region of interest" description="Disordered" evidence="1">
    <location>
        <begin position="160"/>
        <end position="190"/>
    </location>
</feature>
<gene>
    <name evidence="2" type="ORF">ACHAW5_003827</name>
</gene>
<feature type="compositionally biased region" description="Low complexity" evidence="1">
    <location>
        <begin position="181"/>
        <end position="190"/>
    </location>
</feature>
<evidence type="ECO:0000313" key="3">
    <source>
        <dbReference type="Proteomes" id="UP001530315"/>
    </source>
</evidence>
<dbReference type="Proteomes" id="UP001530315">
    <property type="component" value="Unassembled WGS sequence"/>
</dbReference>
<feature type="region of interest" description="Disordered" evidence="1">
    <location>
        <begin position="1"/>
        <end position="37"/>
    </location>
</feature>
<reference evidence="2 3" key="1">
    <citation type="submission" date="2024-10" db="EMBL/GenBank/DDBJ databases">
        <title>Updated reference genomes for cyclostephanoid diatoms.</title>
        <authorList>
            <person name="Roberts W.R."/>
            <person name="Alverson A.J."/>
        </authorList>
    </citation>
    <scope>NUCLEOTIDE SEQUENCE [LARGE SCALE GENOMIC DNA]</scope>
    <source>
        <strain evidence="2 3">AJA276-08</strain>
    </source>
</reference>
<accession>A0ABD3R0B2</accession>
<sequence length="469" mass="51264">MDPLSKSTPSSSTAAPPLPAWEGTPRSRPHTGLGTSASILPNRFLGLGRSSIPIDPPTGDVPRSLWLGRFELSHTIVRTGVRVLPPNESEPRRVPHRVHVVAAIQSHDHHRIRRTRTHHARIGSLAGDTTFAQPYASRRSRRVSPSGLFGRRRYPGRGGIVSGAALWDNDDGGSRRDSLPSRRASAPSTLLSLSTSCRSPHEELHGVLELDCVGRRPGRRRERRWKEIGSSSKKSPCVCWHGKAVTAAARHAPSPTPTPLTRRGDAVVVIGVSLHKSLWDVTTREHVGVLGSSSVVGADLSKWGRERHADLSNLPDPGPDFDSMSEKVRARIRMLVTAGVHAPSANLRKIQLPVPRPTAAEDRKRLALQHVEDLISMSNGQVWLDAEQGRSPPRPVKGITVGVGADTTDVRADAPALRSVVGSLRFEFPQVMDLTPGSWRLLNETINELLRVNPRCLVVSSMERRLPTE</sequence>
<dbReference type="EMBL" id="JALLAZ020000019">
    <property type="protein sequence ID" value="KAL3805747.1"/>
    <property type="molecule type" value="Genomic_DNA"/>
</dbReference>
<evidence type="ECO:0000313" key="2">
    <source>
        <dbReference type="EMBL" id="KAL3805747.1"/>
    </source>
</evidence>
<feature type="compositionally biased region" description="Low complexity" evidence="1">
    <location>
        <begin position="1"/>
        <end position="15"/>
    </location>
</feature>
<protein>
    <submittedName>
        <fullName evidence="2">Uncharacterized protein</fullName>
    </submittedName>
</protein>
<organism evidence="2 3">
    <name type="scientific">Stephanodiscus triporus</name>
    <dbReference type="NCBI Taxonomy" id="2934178"/>
    <lineage>
        <taxon>Eukaryota</taxon>
        <taxon>Sar</taxon>
        <taxon>Stramenopiles</taxon>
        <taxon>Ochrophyta</taxon>
        <taxon>Bacillariophyta</taxon>
        <taxon>Coscinodiscophyceae</taxon>
        <taxon>Thalassiosirophycidae</taxon>
        <taxon>Stephanodiscales</taxon>
        <taxon>Stephanodiscaceae</taxon>
        <taxon>Stephanodiscus</taxon>
    </lineage>
</organism>